<feature type="domain" description="Transposase IS204/IS1001/IS1096/IS1165 DDE" evidence="1">
    <location>
        <begin position="8"/>
        <end position="50"/>
    </location>
</feature>
<sequence length="59" mass="6774">SRLNPTLPGILAHCRFGLHTSLLEGINNKIKVIKRMAYGFRDDEYFFLKIRAAFPGIPR</sequence>
<dbReference type="AlphaFoldDB" id="A0A7M3MCG3"/>
<dbReference type="EMBL" id="QMIE01000012">
    <property type="protein sequence ID" value="TVM16165.1"/>
    <property type="molecule type" value="Genomic_DNA"/>
</dbReference>
<dbReference type="Pfam" id="PF01610">
    <property type="entry name" value="DDE_Tnp_ISL3"/>
    <property type="match status" value="1"/>
</dbReference>
<reference evidence="2 3" key="1">
    <citation type="submission" date="2018-06" db="EMBL/GenBank/DDBJ databases">
        <title>Complete genome of Desulfovibrio indonesiensis P37SLT.</title>
        <authorList>
            <person name="Crispim J.S."/>
            <person name="Vidigal P.M.P."/>
            <person name="Silva L.C.F."/>
            <person name="Laguardia C.N."/>
            <person name="Araujo L.C."/>
            <person name="Dias R.S."/>
            <person name="Sousa M.P."/>
            <person name="Paula S.O."/>
            <person name="Silva C."/>
        </authorList>
    </citation>
    <scope>NUCLEOTIDE SEQUENCE [LARGE SCALE GENOMIC DNA]</scope>
    <source>
        <strain evidence="2 3">P37SLT</strain>
    </source>
</reference>
<feature type="non-terminal residue" evidence="2">
    <location>
        <position position="1"/>
    </location>
</feature>
<comment type="caution">
    <text evidence="2">The sequence shown here is derived from an EMBL/GenBank/DDBJ whole genome shotgun (WGS) entry which is preliminary data.</text>
</comment>
<dbReference type="RefSeq" id="WP_144303589.1">
    <property type="nucleotide sequence ID" value="NZ_QMIE01000012.1"/>
</dbReference>
<dbReference type="Proteomes" id="UP000448292">
    <property type="component" value="Unassembled WGS sequence"/>
</dbReference>
<evidence type="ECO:0000313" key="2">
    <source>
        <dbReference type="EMBL" id="TVM16165.1"/>
    </source>
</evidence>
<protein>
    <submittedName>
        <fullName evidence="2">ISL3 family transposase</fullName>
    </submittedName>
</protein>
<evidence type="ECO:0000259" key="1">
    <source>
        <dbReference type="Pfam" id="PF01610"/>
    </source>
</evidence>
<gene>
    <name evidence="2" type="ORF">DPQ33_12630</name>
</gene>
<keyword evidence="3" id="KW-1185">Reference proteome</keyword>
<organism evidence="2 3">
    <name type="scientific">Oceanidesulfovibrio indonesiensis</name>
    <dbReference type="NCBI Taxonomy" id="54767"/>
    <lineage>
        <taxon>Bacteria</taxon>
        <taxon>Pseudomonadati</taxon>
        <taxon>Thermodesulfobacteriota</taxon>
        <taxon>Desulfovibrionia</taxon>
        <taxon>Desulfovibrionales</taxon>
        <taxon>Desulfovibrionaceae</taxon>
        <taxon>Oceanidesulfovibrio</taxon>
    </lineage>
</organism>
<evidence type="ECO:0000313" key="3">
    <source>
        <dbReference type="Proteomes" id="UP000448292"/>
    </source>
</evidence>
<name>A0A7M3MCG3_9BACT</name>
<dbReference type="InterPro" id="IPR002560">
    <property type="entry name" value="Transposase_DDE"/>
</dbReference>
<accession>A0A7M3MCG3</accession>
<proteinExistence type="predicted"/>